<evidence type="ECO:0000313" key="1">
    <source>
        <dbReference type="EMBL" id="CAA9461303.1"/>
    </source>
</evidence>
<organism evidence="1">
    <name type="scientific">uncultured Rubrobacteraceae bacterium</name>
    <dbReference type="NCBI Taxonomy" id="349277"/>
    <lineage>
        <taxon>Bacteria</taxon>
        <taxon>Bacillati</taxon>
        <taxon>Actinomycetota</taxon>
        <taxon>Rubrobacteria</taxon>
        <taxon>Rubrobacterales</taxon>
        <taxon>Rubrobacteraceae</taxon>
        <taxon>environmental samples</taxon>
    </lineage>
</organism>
<feature type="non-terminal residue" evidence="1">
    <location>
        <position position="37"/>
    </location>
</feature>
<accession>A0A6J4RBT9</accession>
<proteinExistence type="predicted"/>
<protein>
    <submittedName>
        <fullName evidence="1">Uncharacterized protein</fullName>
    </submittedName>
</protein>
<dbReference type="EMBL" id="CADCVG010000102">
    <property type="protein sequence ID" value="CAA9461303.1"/>
    <property type="molecule type" value="Genomic_DNA"/>
</dbReference>
<sequence length="37" mass="4475">CWRLVDRLKVRCRRCRAADARKSFRWSRQTVATRPLG</sequence>
<feature type="non-terminal residue" evidence="1">
    <location>
        <position position="1"/>
    </location>
</feature>
<gene>
    <name evidence="1" type="ORF">AVDCRST_MAG14-2500</name>
</gene>
<dbReference type="AlphaFoldDB" id="A0A6J4RBT9"/>
<name>A0A6J4RBT9_9ACTN</name>
<reference evidence="1" key="1">
    <citation type="submission" date="2020-02" db="EMBL/GenBank/DDBJ databases">
        <authorList>
            <person name="Meier V. D."/>
        </authorList>
    </citation>
    <scope>NUCLEOTIDE SEQUENCE</scope>
    <source>
        <strain evidence="1">AVDCRST_MAG14</strain>
    </source>
</reference>